<dbReference type="InterPro" id="IPR001509">
    <property type="entry name" value="Epimerase_deHydtase"/>
</dbReference>
<gene>
    <name evidence="2" type="ORF">J8N05_41045</name>
</gene>
<dbReference type="Proteomes" id="UP000677413">
    <property type="component" value="Unassembled WGS sequence"/>
</dbReference>
<dbReference type="PANTHER" id="PTHR48079">
    <property type="entry name" value="PROTEIN YEEZ"/>
    <property type="match status" value="1"/>
</dbReference>
<dbReference type="InterPro" id="IPR051783">
    <property type="entry name" value="NAD(P)-dependent_oxidoreduct"/>
</dbReference>
<dbReference type="RefSeq" id="WP_210892270.1">
    <property type="nucleotide sequence ID" value="NZ_JAGPYQ010000002.1"/>
</dbReference>
<keyword evidence="3" id="KW-1185">Reference proteome</keyword>
<dbReference type="GO" id="GO:0005737">
    <property type="term" value="C:cytoplasm"/>
    <property type="evidence" value="ECO:0007669"/>
    <property type="project" value="TreeGrafter"/>
</dbReference>
<proteinExistence type="predicted"/>
<dbReference type="Pfam" id="PF01370">
    <property type="entry name" value="Epimerase"/>
    <property type="match status" value="1"/>
</dbReference>
<organism evidence="2 3">
    <name type="scientific">Streptomyces liliiviolaceus</name>
    <dbReference type="NCBI Taxonomy" id="2823109"/>
    <lineage>
        <taxon>Bacteria</taxon>
        <taxon>Bacillati</taxon>
        <taxon>Actinomycetota</taxon>
        <taxon>Actinomycetes</taxon>
        <taxon>Kitasatosporales</taxon>
        <taxon>Streptomycetaceae</taxon>
        <taxon>Streptomyces</taxon>
    </lineage>
</organism>
<dbReference type="InterPro" id="IPR036291">
    <property type="entry name" value="NAD(P)-bd_dom_sf"/>
</dbReference>
<protein>
    <submittedName>
        <fullName evidence="2">NAD-dependent epimerase/dehydratase family protein</fullName>
    </submittedName>
</protein>
<accession>A0A940Y8K2</accession>
<dbReference type="PANTHER" id="PTHR48079:SF6">
    <property type="entry name" value="NAD(P)-BINDING DOMAIN-CONTAINING PROTEIN-RELATED"/>
    <property type="match status" value="1"/>
</dbReference>
<dbReference type="EMBL" id="JAGPYQ010000002">
    <property type="protein sequence ID" value="MBQ0854550.1"/>
    <property type="molecule type" value="Genomic_DNA"/>
</dbReference>
<feature type="domain" description="NAD-dependent epimerase/dehydratase" evidence="1">
    <location>
        <begin position="3"/>
        <end position="215"/>
    </location>
</feature>
<comment type="caution">
    <text evidence="2">The sequence shown here is derived from an EMBL/GenBank/DDBJ whole genome shotgun (WGS) entry which is preliminary data.</text>
</comment>
<name>A0A940Y8K2_9ACTN</name>
<dbReference type="SUPFAM" id="SSF51735">
    <property type="entry name" value="NAD(P)-binding Rossmann-fold domains"/>
    <property type="match status" value="1"/>
</dbReference>
<reference evidence="2 3" key="1">
    <citation type="submission" date="2021-04" db="EMBL/GenBank/DDBJ databases">
        <authorList>
            <person name="Tang X."/>
            <person name="Zhou X."/>
            <person name="Chen X."/>
            <person name="Cernava T."/>
            <person name="Zhang C."/>
        </authorList>
    </citation>
    <scope>NUCLEOTIDE SEQUENCE [LARGE SCALE GENOMIC DNA]</scope>
    <source>
        <strain evidence="2 3">BH-SS-21</strain>
    </source>
</reference>
<dbReference type="GO" id="GO:0004029">
    <property type="term" value="F:aldehyde dehydrogenase (NAD+) activity"/>
    <property type="evidence" value="ECO:0007669"/>
    <property type="project" value="TreeGrafter"/>
</dbReference>
<evidence type="ECO:0000313" key="2">
    <source>
        <dbReference type="EMBL" id="MBQ0854550.1"/>
    </source>
</evidence>
<sequence>MDIFIIGATGFVGGALARHLSAEGHSVTGLARTGSAAATLDSQGITPVTGDLDEHRGAVMTAARAADAVVYAAQAGPEQETATVQDLVRALTGTHTTLVLLSGTGVLAQRTGGAWSPDVFAEDDPFTPEPLAAYRKAAEDTVMAAAGDGLRSMVVRPGLIWGPGDHGHVSSVYRSVAVTGAACYVGEGLNTYGHVHIDDVTRLFSLALEQGRPGGLYHAVAGEVPNRWIAERVAADLGVEAHSLTPEEATGVWGEFGALIMSVSSRVRAVRARRDLGWQPRHTDMLTMIGEERLRRLAIPQTTVAPLSL</sequence>
<evidence type="ECO:0000313" key="3">
    <source>
        <dbReference type="Proteomes" id="UP000677413"/>
    </source>
</evidence>
<dbReference type="Gene3D" id="3.40.50.720">
    <property type="entry name" value="NAD(P)-binding Rossmann-like Domain"/>
    <property type="match status" value="1"/>
</dbReference>
<dbReference type="AlphaFoldDB" id="A0A940Y8K2"/>
<evidence type="ECO:0000259" key="1">
    <source>
        <dbReference type="Pfam" id="PF01370"/>
    </source>
</evidence>